<reference evidence="1" key="2">
    <citation type="submission" date="2020-11" db="EMBL/GenBank/DDBJ databases">
        <authorList>
            <person name="McCartney M.A."/>
            <person name="Auch B."/>
            <person name="Kono T."/>
            <person name="Mallez S."/>
            <person name="Becker A."/>
            <person name="Gohl D.M."/>
            <person name="Silverstein K.A.T."/>
            <person name="Koren S."/>
            <person name="Bechman K.B."/>
            <person name="Herman A."/>
            <person name="Abrahante J.E."/>
            <person name="Garbe J."/>
        </authorList>
    </citation>
    <scope>NUCLEOTIDE SEQUENCE</scope>
    <source>
        <strain evidence="1">Duluth1</strain>
        <tissue evidence="1">Whole animal</tissue>
    </source>
</reference>
<dbReference type="InterPro" id="IPR015919">
    <property type="entry name" value="Cadherin-like_sf"/>
</dbReference>
<organism evidence="1 2">
    <name type="scientific">Dreissena polymorpha</name>
    <name type="common">Zebra mussel</name>
    <name type="synonym">Mytilus polymorpha</name>
    <dbReference type="NCBI Taxonomy" id="45954"/>
    <lineage>
        <taxon>Eukaryota</taxon>
        <taxon>Metazoa</taxon>
        <taxon>Spiralia</taxon>
        <taxon>Lophotrochozoa</taxon>
        <taxon>Mollusca</taxon>
        <taxon>Bivalvia</taxon>
        <taxon>Autobranchia</taxon>
        <taxon>Heteroconchia</taxon>
        <taxon>Euheterodonta</taxon>
        <taxon>Imparidentia</taxon>
        <taxon>Neoheterodontei</taxon>
        <taxon>Myida</taxon>
        <taxon>Dreissenoidea</taxon>
        <taxon>Dreissenidae</taxon>
        <taxon>Dreissena</taxon>
    </lineage>
</organism>
<sequence>MQLRLEVRDGGLPRKAGLPYLSSYVSLRVVVDRNAGDPIFIPSVYTAVINEHKPTGEDLTIITLTDPDGDVRSFLFAWIAF</sequence>
<gene>
    <name evidence="1" type="ORF">DPMN_025792</name>
</gene>
<name>A0A9D4RDM8_DREPO</name>
<evidence type="ECO:0000313" key="1">
    <source>
        <dbReference type="EMBL" id="KAH3862817.1"/>
    </source>
</evidence>
<dbReference type="Proteomes" id="UP000828390">
    <property type="component" value="Unassembled WGS sequence"/>
</dbReference>
<dbReference type="AlphaFoldDB" id="A0A9D4RDM8"/>
<dbReference type="GO" id="GO:0005509">
    <property type="term" value="F:calcium ion binding"/>
    <property type="evidence" value="ECO:0007669"/>
    <property type="project" value="InterPro"/>
</dbReference>
<dbReference type="SUPFAM" id="SSF49313">
    <property type="entry name" value="Cadherin-like"/>
    <property type="match status" value="1"/>
</dbReference>
<proteinExistence type="predicted"/>
<keyword evidence="2" id="KW-1185">Reference proteome</keyword>
<accession>A0A9D4RDM8</accession>
<dbReference type="EMBL" id="JAIWYP010000002">
    <property type="protein sequence ID" value="KAH3862817.1"/>
    <property type="molecule type" value="Genomic_DNA"/>
</dbReference>
<evidence type="ECO:0008006" key="3">
    <source>
        <dbReference type="Google" id="ProtNLM"/>
    </source>
</evidence>
<protein>
    <recommendedName>
        <fullName evidence="3">Cadherin domain-containing protein</fullName>
    </recommendedName>
</protein>
<comment type="caution">
    <text evidence="1">The sequence shown here is derived from an EMBL/GenBank/DDBJ whole genome shotgun (WGS) entry which is preliminary data.</text>
</comment>
<reference evidence="1" key="1">
    <citation type="journal article" date="2019" name="bioRxiv">
        <title>The Genome of the Zebra Mussel, Dreissena polymorpha: A Resource for Invasive Species Research.</title>
        <authorList>
            <person name="McCartney M.A."/>
            <person name="Auch B."/>
            <person name="Kono T."/>
            <person name="Mallez S."/>
            <person name="Zhang Y."/>
            <person name="Obille A."/>
            <person name="Becker A."/>
            <person name="Abrahante J.E."/>
            <person name="Garbe J."/>
            <person name="Badalamenti J.P."/>
            <person name="Herman A."/>
            <person name="Mangelson H."/>
            <person name="Liachko I."/>
            <person name="Sullivan S."/>
            <person name="Sone E.D."/>
            <person name="Koren S."/>
            <person name="Silverstein K.A.T."/>
            <person name="Beckman K.B."/>
            <person name="Gohl D.M."/>
        </authorList>
    </citation>
    <scope>NUCLEOTIDE SEQUENCE</scope>
    <source>
        <strain evidence="1">Duluth1</strain>
        <tissue evidence="1">Whole animal</tissue>
    </source>
</reference>
<dbReference type="GO" id="GO:0016020">
    <property type="term" value="C:membrane"/>
    <property type="evidence" value="ECO:0007669"/>
    <property type="project" value="InterPro"/>
</dbReference>
<evidence type="ECO:0000313" key="2">
    <source>
        <dbReference type="Proteomes" id="UP000828390"/>
    </source>
</evidence>